<keyword evidence="4" id="KW-1185">Reference proteome</keyword>
<feature type="chain" id="PRO_5046292263" evidence="2">
    <location>
        <begin position="27"/>
        <end position="93"/>
    </location>
</feature>
<dbReference type="EMBL" id="FXUL01000021">
    <property type="protein sequence ID" value="SMP74646.1"/>
    <property type="molecule type" value="Genomic_DNA"/>
</dbReference>
<reference evidence="3 4" key="1">
    <citation type="submission" date="2017-05" db="EMBL/GenBank/DDBJ databases">
        <authorList>
            <person name="Varghese N."/>
            <person name="Submissions S."/>
        </authorList>
    </citation>
    <scope>NUCLEOTIDE SEQUENCE [LARGE SCALE GENOMIC DNA]</scope>
    <source>
        <strain evidence="3 4">DSM 26001</strain>
    </source>
</reference>
<organism evidence="3 4">
    <name type="scientific">Noviherbaspirillum suwonense</name>
    <dbReference type="NCBI Taxonomy" id="1224511"/>
    <lineage>
        <taxon>Bacteria</taxon>
        <taxon>Pseudomonadati</taxon>
        <taxon>Pseudomonadota</taxon>
        <taxon>Betaproteobacteria</taxon>
        <taxon>Burkholderiales</taxon>
        <taxon>Oxalobacteraceae</taxon>
        <taxon>Noviherbaspirillum</taxon>
    </lineage>
</organism>
<proteinExistence type="predicted"/>
<feature type="signal peptide" evidence="2">
    <location>
        <begin position="1"/>
        <end position="26"/>
    </location>
</feature>
<dbReference type="Proteomes" id="UP001158049">
    <property type="component" value="Unassembled WGS sequence"/>
</dbReference>
<name>A0ABY1QNN4_9BURK</name>
<keyword evidence="2" id="KW-0732">Signal</keyword>
<evidence type="ECO:0000313" key="3">
    <source>
        <dbReference type="EMBL" id="SMP74646.1"/>
    </source>
</evidence>
<accession>A0ABY1QNN4</accession>
<comment type="caution">
    <text evidence="3">The sequence shown here is derived from an EMBL/GenBank/DDBJ whole genome shotgun (WGS) entry which is preliminary data.</text>
</comment>
<feature type="compositionally biased region" description="Basic residues" evidence="1">
    <location>
        <begin position="48"/>
        <end position="65"/>
    </location>
</feature>
<feature type="region of interest" description="Disordered" evidence="1">
    <location>
        <begin position="39"/>
        <end position="93"/>
    </location>
</feature>
<sequence>MKKLIQIAAGLITGATLMMSGTAAMARDVDVRIVERPSYNHGRPYHAAPRHYGHYSRYDRHHRRPVPAGVRRDRDGDGVPNRFDARPNNPRRY</sequence>
<evidence type="ECO:0000256" key="1">
    <source>
        <dbReference type="SAM" id="MobiDB-lite"/>
    </source>
</evidence>
<dbReference type="RefSeq" id="WP_283444486.1">
    <property type="nucleotide sequence ID" value="NZ_FXUL01000021.1"/>
</dbReference>
<protein>
    <submittedName>
        <fullName evidence="3">Uncharacterized protein</fullName>
    </submittedName>
</protein>
<gene>
    <name evidence="3" type="ORF">SAMN06295970_12150</name>
</gene>
<evidence type="ECO:0000313" key="4">
    <source>
        <dbReference type="Proteomes" id="UP001158049"/>
    </source>
</evidence>
<evidence type="ECO:0000256" key="2">
    <source>
        <dbReference type="SAM" id="SignalP"/>
    </source>
</evidence>